<name>A0A8I0MXR3_9GAMM</name>
<dbReference type="InterPro" id="IPR006157">
    <property type="entry name" value="FolB_dom"/>
</dbReference>
<dbReference type="GO" id="GO:0006760">
    <property type="term" value="P:folic acid-containing compound metabolic process"/>
    <property type="evidence" value="ECO:0007669"/>
    <property type="project" value="InterPro"/>
</dbReference>
<dbReference type="AlphaFoldDB" id="A0A8I0MXR3"/>
<keyword evidence="2" id="KW-0413">Isomerase</keyword>
<organism evidence="8 9">
    <name type="scientific">Pseudoalteromonas peptidolytica F12-50-A1</name>
    <dbReference type="NCBI Taxonomy" id="1315280"/>
    <lineage>
        <taxon>Bacteria</taxon>
        <taxon>Pseudomonadati</taxon>
        <taxon>Pseudomonadota</taxon>
        <taxon>Gammaproteobacteria</taxon>
        <taxon>Alteromonadales</taxon>
        <taxon>Pseudoalteromonadaceae</taxon>
        <taxon>Pseudoalteromonas</taxon>
    </lineage>
</organism>
<evidence type="ECO:0000256" key="4">
    <source>
        <dbReference type="ARBA" id="ARBA00044039"/>
    </source>
</evidence>
<dbReference type="NCBIfam" id="TIGR00526">
    <property type="entry name" value="folB_dom"/>
    <property type="match status" value="1"/>
</dbReference>
<dbReference type="NCBIfam" id="NF008418">
    <property type="entry name" value="PRK11245.1"/>
    <property type="match status" value="1"/>
</dbReference>
<sequence>MSNAIIKVTNLRLRTFIGFNPEEREKKQDVVINLEIHYPADTACLDHDNVTHALNYKTVTKAVISVVEEGHFLLLEKLVADILSECHRHEDVTYAKVTVDKPHALRFADSVSLTLDWHRNKR</sequence>
<dbReference type="GO" id="GO:0004150">
    <property type="term" value="F:dihydroneopterin aldolase activity"/>
    <property type="evidence" value="ECO:0007669"/>
    <property type="project" value="InterPro"/>
</dbReference>
<evidence type="ECO:0000313" key="9">
    <source>
        <dbReference type="Proteomes" id="UP000660708"/>
    </source>
</evidence>
<evidence type="ECO:0000256" key="1">
    <source>
        <dbReference type="ARBA" id="ARBA00005708"/>
    </source>
</evidence>
<dbReference type="GO" id="GO:0008719">
    <property type="term" value="F:dihydroneopterin triphosphate 2'-epimerase activity"/>
    <property type="evidence" value="ECO:0007669"/>
    <property type="project" value="UniProtKB-EC"/>
</dbReference>
<evidence type="ECO:0000259" key="7">
    <source>
        <dbReference type="SMART" id="SM00905"/>
    </source>
</evidence>
<dbReference type="SMART" id="SM00905">
    <property type="entry name" value="FolB"/>
    <property type="match status" value="1"/>
</dbReference>
<protein>
    <recommendedName>
        <fullName evidence="5">Dihydroneopterin triphosphate 2'-epimerase</fullName>
        <ecNumber evidence="4">5.1.99.7</ecNumber>
    </recommendedName>
    <alternativeName>
        <fullName evidence="6">D-erythro-7,8-dihydroneopterin triphosphate epimerase</fullName>
    </alternativeName>
</protein>
<reference evidence="8 9" key="1">
    <citation type="submission" date="2015-06" db="EMBL/GenBank/DDBJ databases">
        <title>Genome sequence of Pseudoalteromonas peptidolytica.</title>
        <authorList>
            <person name="Xie B.-B."/>
            <person name="Rong J.-C."/>
            <person name="Qin Q.-L."/>
            <person name="Zhang Y.-Z."/>
        </authorList>
    </citation>
    <scope>NUCLEOTIDE SEQUENCE [LARGE SCALE GENOMIC DNA]</scope>
    <source>
        <strain evidence="8 9">F12-50-A1</strain>
    </source>
</reference>
<dbReference type="RefSeq" id="WP_128731992.1">
    <property type="nucleotide sequence ID" value="NZ_AQHF01000029.1"/>
</dbReference>
<dbReference type="GO" id="GO:0005829">
    <property type="term" value="C:cytosol"/>
    <property type="evidence" value="ECO:0007669"/>
    <property type="project" value="TreeGrafter"/>
</dbReference>
<accession>A0A8I0MXR3</accession>
<evidence type="ECO:0000256" key="5">
    <source>
        <dbReference type="ARBA" id="ARBA00044197"/>
    </source>
</evidence>
<evidence type="ECO:0000256" key="6">
    <source>
        <dbReference type="ARBA" id="ARBA00044306"/>
    </source>
</evidence>
<dbReference type="Proteomes" id="UP000660708">
    <property type="component" value="Unassembled WGS sequence"/>
</dbReference>
<comment type="similarity">
    <text evidence="1">Belongs to the DHNA family.</text>
</comment>
<dbReference type="PANTHER" id="PTHR42844:SF10">
    <property type="entry name" value="DIHYDRONEOPTERIN TRIPHOSPHATE 2'-EPIMERASE"/>
    <property type="match status" value="1"/>
</dbReference>
<dbReference type="Gene3D" id="3.30.1130.10">
    <property type="match status" value="1"/>
</dbReference>
<proteinExistence type="inferred from homology"/>
<evidence type="ECO:0000313" key="8">
    <source>
        <dbReference type="EMBL" id="MBE0347962.1"/>
    </source>
</evidence>
<evidence type="ECO:0000256" key="2">
    <source>
        <dbReference type="ARBA" id="ARBA00023235"/>
    </source>
</evidence>
<comment type="catalytic activity">
    <reaction evidence="3">
        <text>7,8-dihydroneopterin 3'-triphosphate = 7,8-dihydromonapterin 3'-triphosphate</text>
        <dbReference type="Rhea" id="RHEA:28346"/>
        <dbReference type="ChEBI" id="CHEBI:58462"/>
        <dbReference type="ChEBI" id="CHEBI:61186"/>
        <dbReference type="EC" id="5.1.99.7"/>
    </reaction>
</comment>
<evidence type="ECO:0000256" key="3">
    <source>
        <dbReference type="ARBA" id="ARBA00043806"/>
    </source>
</evidence>
<dbReference type="PANTHER" id="PTHR42844">
    <property type="entry name" value="DIHYDRONEOPTERIN ALDOLASE 1-RELATED"/>
    <property type="match status" value="1"/>
</dbReference>
<gene>
    <name evidence="8" type="primary">folX</name>
    <name evidence="8" type="ORF">PPEP_a4356</name>
</gene>
<dbReference type="SUPFAM" id="SSF55620">
    <property type="entry name" value="Tetrahydrobiopterin biosynthesis enzymes-like"/>
    <property type="match status" value="1"/>
</dbReference>
<comment type="caution">
    <text evidence="8">The sequence shown here is derived from an EMBL/GenBank/DDBJ whole genome shotgun (WGS) entry which is preliminary data.</text>
</comment>
<feature type="domain" description="Dihydroneopterin aldolase/epimerase" evidence="7">
    <location>
        <begin position="6"/>
        <end position="117"/>
    </location>
</feature>
<keyword evidence="9" id="KW-1185">Reference proteome</keyword>
<dbReference type="InterPro" id="IPR006156">
    <property type="entry name" value="Dihydroneopterin_aldolase"/>
</dbReference>
<dbReference type="EC" id="5.1.99.7" evidence="4"/>
<dbReference type="InterPro" id="IPR043133">
    <property type="entry name" value="GTP-CH-I_C/QueF"/>
</dbReference>
<dbReference type="Pfam" id="PF02152">
    <property type="entry name" value="FolB"/>
    <property type="match status" value="1"/>
</dbReference>
<dbReference type="EMBL" id="AQHF01000029">
    <property type="protein sequence ID" value="MBE0347962.1"/>
    <property type="molecule type" value="Genomic_DNA"/>
</dbReference>